<protein>
    <submittedName>
        <fullName evidence="4">Transporter substrate-binding domain-containing protein</fullName>
    </submittedName>
</protein>
<name>A0ABT2FH06_9GAMM</name>
<organism evidence="4 5">
    <name type="scientific">Shewanella electrica</name>
    <dbReference type="NCBI Taxonomy" id="515560"/>
    <lineage>
        <taxon>Bacteria</taxon>
        <taxon>Pseudomonadati</taxon>
        <taxon>Pseudomonadota</taxon>
        <taxon>Gammaproteobacteria</taxon>
        <taxon>Alteromonadales</taxon>
        <taxon>Shewanellaceae</taxon>
        <taxon>Shewanella</taxon>
    </lineage>
</organism>
<gene>
    <name evidence="4" type="ORF">L9G74_04075</name>
</gene>
<proteinExistence type="inferred from homology"/>
<feature type="domain" description="Solute-binding protein family 3/N-terminal" evidence="3">
    <location>
        <begin position="46"/>
        <end position="256"/>
    </location>
</feature>
<dbReference type="RefSeq" id="WP_238894997.1">
    <property type="nucleotide sequence ID" value="NZ_JAKOGG010000002.1"/>
</dbReference>
<dbReference type="Proteomes" id="UP001201549">
    <property type="component" value="Unassembled WGS sequence"/>
</dbReference>
<evidence type="ECO:0000256" key="2">
    <source>
        <dbReference type="ARBA" id="ARBA00022729"/>
    </source>
</evidence>
<comment type="similarity">
    <text evidence="1">Belongs to the bacterial solute-binding protein 3 family.</text>
</comment>
<reference evidence="4 5" key="1">
    <citation type="submission" date="2022-02" db="EMBL/GenBank/DDBJ databases">
        <authorList>
            <person name="Zhuang L."/>
        </authorList>
    </citation>
    <scope>NUCLEOTIDE SEQUENCE [LARGE SCALE GENOMIC DNA]</scope>
    <source>
        <strain evidence="4 5">C32</strain>
    </source>
</reference>
<sequence length="276" mass="31741">MLKLSIHHGGDVMKLRWIIWLTLLGWSWQLSADELVVLKADFRPRPPEMRYGNTPQSFAGPLVVILERACERAGCKIEWQDKPFPRSMRDLSLGRIHIVPRLIFNQQRREIAQYIGPIAIKAKPIMFIGHLGKDIMHEEQLLEQRIGVKLGTYYSDFINYDNRLTRVAAADDANLAKMFAAGRFDYLAVLDKRSAEAAFKEIGFSDYHYTSFAFPNRMPIYYGFSKAADHQEFVGKLQYQLEMMITQGEIEAIYQQDNEYPTAKTSVILPADMLGN</sequence>
<evidence type="ECO:0000256" key="1">
    <source>
        <dbReference type="ARBA" id="ARBA00010333"/>
    </source>
</evidence>
<evidence type="ECO:0000313" key="5">
    <source>
        <dbReference type="Proteomes" id="UP001201549"/>
    </source>
</evidence>
<accession>A0ABT2FH06</accession>
<dbReference type="Pfam" id="PF00497">
    <property type="entry name" value="SBP_bac_3"/>
    <property type="match status" value="1"/>
</dbReference>
<reference evidence="5" key="2">
    <citation type="submission" date="2023-07" db="EMBL/GenBank/DDBJ databases">
        <title>Shewanella mangrovi sp. nov., an acetaldehyde- degrading bacterium isolated from mangrove sediment.</title>
        <authorList>
            <person name="Liu Y."/>
        </authorList>
    </citation>
    <scope>NUCLEOTIDE SEQUENCE [LARGE SCALE GENOMIC DNA]</scope>
    <source>
        <strain evidence="5">C32</strain>
    </source>
</reference>
<dbReference type="Gene3D" id="3.40.190.10">
    <property type="entry name" value="Periplasmic binding protein-like II"/>
    <property type="match status" value="2"/>
</dbReference>
<dbReference type="SUPFAM" id="SSF53850">
    <property type="entry name" value="Periplasmic binding protein-like II"/>
    <property type="match status" value="1"/>
</dbReference>
<keyword evidence="5" id="KW-1185">Reference proteome</keyword>
<dbReference type="PANTHER" id="PTHR35936:SF19">
    <property type="entry name" value="AMINO-ACID-BINDING PROTEIN YXEM-RELATED"/>
    <property type="match status" value="1"/>
</dbReference>
<keyword evidence="2" id="KW-0732">Signal</keyword>
<dbReference type="EMBL" id="JAKOGG010000002">
    <property type="protein sequence ID" value="MCS4555603.1"/>
    <property type="molecule type" value="Genomic_DNA"/>
</dbReference>
<evidence type="ECO:0000259" key="3">
    <source>
        <dbReference type="Pfam" id="PF00497"/>
    </source>
</evidence>
<evidence type="ECO:0000313" key="4">
    <source>
        <dbReference type="EMBL" id="MCS4555603.1"/>
    </source>
</evidence>
<dbReference type="PANTHER" id="PTHR35936">
    <property type="entry name" value="MEMBRANE-BOUND LYTIC MUREIN TRANSGLYCOSYLASE F"/>
    <property type="match status" value="1"/>
</dbReference>
<dbReference type="InterPro" id="IPR001638">
    <property type="entry name" value="Solute-binding_3/MltF_N"/>
</dbReference>
<comment type="caution">
    <text evidence="4">The sequence shown here is derived from an EMBL/GenBank/DDBJ whole genome shotgun (WGS) entry which is preliminary data.</text>
</comment>